<dbReference type="AlphaFoldDB" id="A0A832MJU6"/>
<name>A0A832MJU6_UNCEI</name>
<feature type="chain" id="PRO_5032786571" description="FlgD Ig-like domain-containing protein" evidence="1">
    <location>
        <begin position="21"/>
        <end position="427"/>
    </location>
</feature>
<protein>
    <recommendedName>
        <fullName evidence="3">FlgD Ig-like domain-containing protein</fullName>
    </recommendedName>
</protein>
<accession>A0A832MJU6</accession>
<comment type="caution">
    <text evidence="2">The sequence shown here is derived from an EMBL/GenBank/DDBJ whole genome shotgun (WGS) entry which is preliminary data.</text>
</comment>
<dbReference type="Gene3D" id="2.60.40.4070">
    <property type="match status" value="1"/>
</dbReference>
<gene>
    <name evidence="2" type="ORF">ENR23_07015</name>
</gene>
<proteinExistence type="predicted"/>
<feature type="signal peptide" evidence="1">
    <location>
        <begin position="1"/>
        <end position="20"/>
    </location>
</feature>
<reference evidence="2" key="1">
    <citation type="journal article" date="2020" name="mSystems">
        <title>Genome- and Community-Level Interaction Insights into Carbon Utilization and Element Cycling Functions of Hydrothermarchaeota in Hydrothermal Sediment.</title>
        <authorList>
            <person name="Zhou Z."/>
            <person name="Liu Y."/>
            <person name="Xu W."/>
            <person name="Pan J."/>
            <person name="Luo Z.H."/>
            <person name="Li M."/>
        </authorList>
    </citation>
    <scope>NUCLEOTIDE SEQUENCE [LARGE SCALE GENOMIC DNA]</scope>
    <source>
        <strain evidence="2">SpSt-381</strain>
    </source>
</reference>
<evidence type="ECO:0008006" key="3">
    <source>
        <dbReference type="Google" id="ProtNLM"/>
    </source>
</evidence>
<evidence type="ECO:0000313" key="2">
    <source>
        <dbReference type="EMBL" id="HGZ43162.1"/>
    </source>
</evidence>
<evidence type="ECO:0000256" key="1">
    <source>
        <dbReference type="SAM" id="SignalP"/>
    </source>
</evidence>
<sequence>MIRLLVSLVLLCVAAGPALALTARDLSARFTIDGFTADFEADERVFRFNEQFGEPEEGLNDSKWGEYNDINQIRITWDQTFLYVAGEGRIWDNNMIIFLDVVPGRGILRPDTLNSWRRNFAFDTTGLSRGDGFAPEVFLATWDRNTSPRLLIGEANDPYRVLDREVSSGLFNAAATFDQSNPGRSMEFAIPWSTIFVNAGGLRDTTVLQGGIPTTYSRFAPGTRLKVVAVITAGPDGTGGPDSAPDNTQGHVNDSGTRVFLDNWAIVELDRQDDSGLGAGGPDGIADWNVSPESRVSFRFRPPIPESVAQGLRFRLQDVELDRAVIRPDFGDRVRFRMKLDPAPDLTNAFHQVTQKNFRADVYDLRGRLVRSLFPLTSRRVLETENPAVDWWDGRDAFGRPVEPGVYVLRVELDGQSRVNRSVVVVR</sequence>
<dbReference type="EMBL" id="DSQF01000012">
    <property type="protein sequence ID" value="HGZ43162.1"/>
    <property type="molecule type" value="Genomic_DNA"/>
</dbReference>
<keyword evidence="1" id="KW-0732">Signal</keyword>
<organism evidence="2">
    <name type="scientific">Eiseniibacteriota bacterium</name>
    <dbReference type="NCBI Taxonomy" id="2212470"/>
    <lineage>
        <taxon>Bacteria</taxon>
        <taxon>Candidatus Eiseniibacteriota</taxon>
    </lineage>
</organism>